<feature type="domain" description="PH" evidence="1">
    <location>
        <begin position="2"/>
        <end position="102"/>
    </location>
</feature>
<dbReference type="Pfam" id="PF00169">
    <property type="entry name" value="PH"/>
    <property type="match status" value="1"/>
</dbReference>
<dbReference type="InterPro" id="IPR011993">
    <property type="entry name" value="PH-like_dom_sf"/>
</dbReference>
<dbReference type="AlphaFoldDB" id="A0A485LDG2"/>
<dbReference type="EMBL" id="CAADRA010006736">
    <property type="protein sequence ID" value="VFT96459.1"/>
    <property type="molecule type" value="Genomic_DNA"/>
</dbReference>
<organism evidence="3 4">
    <name type="scientific">Aphanomyces stellatus</name>
    <dbReference type="NCBI Taxonomy" id="120398"/>
    <lineage>
        <taxon>Eukaryota</taxon>
        <taxon>Sar</taxon>
        <taxon>Stramenopiles</taxon>
        <taxon>Oomycota</taxon>
        <taxon>Saprolegniomycetes</taxon>
        <taxon>Saprolegniales</taxon>
        <taxon>Verrucalvaceae</taxon>
        <taxon>Aphanomyces</taxon>
    </lineage>
</organism>
<dbReference type="Proteomes" id="UP000332933">
    <property type="component" value="Unassembled WGS sequence"/>
</dbReference>
<gene>
    <name evidence="3" type="primary">Aste57867_19761</name>
    <name evidence="2" type="ORF">As57867_019696</name>
    <name evidence="3" type="ORF">ASTE57867_19761</name>
</gene>
<dbReference type="SUPFAM" id="SSF50729">
    <property type="entry name" value="PH domain-like"/>
    <property type="match status" value="1"/>
</dbReference>
<dbReference type="Gene3D" id="2.30.29.30">
    <property type="entry name" value="Pleckstrin-homology domain (PH domain)/Phosphotyrosine-binding domain (PTB)"/>
    <property type="match status" value="1"/>
</dbReference>
<evidence type="ECO:0000313" key="3">
    <source>
        <dbReference type="EMBL" id="VFT96459.1"/>
    </source>
</evidence>
<accession>A0A485LDG2</accession>
<proteinExistence type="predicted"/>
<dbReference type="SMART" id="SM00233">
    <property type="entry name" value="PH"/>
    <property type="match status" value="1"/>
</dbReference>
<protein>
    <submittedName>
        <fullName evidence="3">Aste57867_19761 protein</fullName>
    </submittedName>
</protein>
<evidence type="ECO:0000313" key="4">
    <source>
        <dbReference type="Proteomes" id="UP000332933"/>
    </source>
</evidence>
<evidence type="ECO:0000313" key="2">
    <source>
        <dbReference type="EMBL" id="KAF0688649.1"/>
    </source>
</evidence>
<name>A0A485LDG2_9STRA</name>
<evidence type="ECO:0000259" key="1">
    <source>
        <dbReference type="SMART" id="SM00233"/>
    </source>
</evidence>
<keyword evidence="4" id="KW-1185">Reference proteome</keyword>
<dbReference type="InterPro" id="IPR001849">
    <property type="entry name" value="PH_domain"/>
</dbReference>
<reference evidence="3 4" key="1">
    <citation type="submission" date="2019-03" db="EMBL/GenBank/DDBJ databases">
        <authorList>
            <person name="Gaulin E."/>
            <person name="Dumas B."/>
        </authorList>
    </citation>
    <scope>NUCLEOTIDE SEQUENCE [LARGE SCALE GENOMIC DNA]</scope>
    <source>
        <strain evidence="3">CBS 568.67</strain>
    </source>
</reference>
<sequence length="140" mass="15454">MLRHAGSLSLQNAIDGSWTSVYARFVGDTLSLFDDAGQTLTVIHLTFCGVDSMAILPPTTARHAKRWTLALHTSIRHIVLAADTEVEMNEWATALLVLLRTNDALRSPTKKATGFDSEFNVASWKHHPTCTHHHHAAQCV</sequence>
<dbReference type="EMBL" id="VJMH01006713">
    <property type="protein sequence ID" value="KAF0688649.1"/>
    <property type="molecule type" value="Genomic_DNA"/>
</dbReference>
<reference evidence="2" key="2">
    <citation type="submission" date="2019-06" db="EMBL/GenBank/DDBJ databases">
        <title>Genomics analysis of Aphanomyces spp. identifies a new class of oomycete effector associated with host adaptation.</title>
        <authorList>
            <person name="Gaulin E."/>
        </authorList>
    </citation>
    <scope>NUCLEOTIDE SEQUENCE</scope>
    <source>
        <strain evidence="2">CBS 578.67</strain>
    </source>
</reference>